<dbReference type="Proteomes" id="UP000247978">
    <property type="component" value="Unassembled WGS sequence"/>
</dbReference>
<evidence type="ECO:0000313" key="6">
    <source>
        <dbReference type="Proteomes" id="UP000247978"/>
    </source>
</evidence>
<dbReference type="Gene3D" id="1.10.10.10">
    <property type="entry name" value="Winged helix-like DNA-binding domain superfamily/Winged helix DNA-binding domain"/>
    <property type="match status" value="1"/>
</dbReference>
<dbReference type="Pfam" id="PF01022">
    <property type="entry name" value="HTH_5"/>
    <property type="match status" value="1"/>
</dbReference>
<keyword evidence="1" id="KW-0805">Transcription regulation</keyword>
<dbReference type="OrthoDB" id="2646147at2"/>
<dbReference type="GO" id="GO:0003677">
    <property type="term" value="F:DNA binding"/>
    <property type="evidence" value="ECO:0007669"/>
    <property type="project" value="UniProtKB-KW"/>
</dbReference>
<organism evidence="5 6">
    <name type="scientific">Pseudogracilibacillus auburnensis</name>
    <dbReference type="NCBI Taxonomy" id="1494959"/>
    <lineage>
        <taxon>Bacteria</taxon>
        <taxon>Bacillati</taxon>
        <taxon>Bacillota</taxon>
        <taxon>Bacilli</taxon>
        <taxon>Bacillales</taxon>
        <taxon>Bacillaceae</taxon>
        <taxon>Pseudogracilibacillus</taxon>
    </lineage>
</organism>
<dbReference type="InterPro" id="IPR036390">
    <property type="entry name" value="WH_DNA-bd_sf"/>
</dbReference>
<dbReference type="SUPFAM" id="SSF46785">
    <property type="entry name" value="Winged helix' DNA-binding domain"/>
    <property type="match status" value="1"/>
</dbReference>
<evidence type="ECO:0000256" key="1">
    <source>
        <dbReference type="ARBA" id="ARBA00023015"/>
    </source>
</evidence>
<protein>
    <submittedName>
        <fullName evidence="5">Regulatory ArsR family protein</fullName>
    </submittedName>
</protein>
<evidence type="ECO:0000313" key="5">
    <source>
        <dbReference type="EMBL" id="PXW83815.1"/>
    </source>
</evidence>
<evidence type="ECO:0000256" key="2">
    <source>
        <dbReference type="ARBA" id="ARBA00023125"/>
    </source>
</evidence>
<sequence>MKVELIFHPIYELLNSIHAYSETTIYKKTELGTNWRKQATSRISKELAESLNTNKKKLFKFLYEYVLTRSFDEMPIEQILEELTNVDEQLVISDFFAKLKMKEDQMKLITETFHEAVGLVKRWNEEYFQHVDKTIITRLELDFKQKKDQLKKCAPNNVLPFIEKVTNGLVLNDFNDVKKVVLYPIYHSNPMIIYSIYEQIHFYGYPTEIILPEAEHEPAPRLMYRGMALTDKNRLKILRYLENKERSFTDIVQFIGLAKSTVHHHMVILRASGLVQIILSPNTSERFRLREKGLEEIYRSYHDYLFRASKKE</sequence>
<dbReference type="RefSeq" id="WP_110396679.1">
    <property type="nucleotide sequence ID" value="NZ_JBHUHB010000001.1"/>
</dbReference>
<dbReference type="CDD" id="cd00090">
    <property type="entry name" value="HTH_ARSR"/>
    <property type="match status" value="1"/>
</dbReference>
<dbReference type="InterPro" id="IPR051081">
    <property type="entry name" value="HTH_MetalResp_TranReg"/>
</dbReference>
<evidence type="ECO:0000256" key="3">
    <source>
        <dbReference type="ARBA" id="ARBA00023163"/>
    </source>
</evidence>
<dbReference type="AlphaFoldDB" id="A0A2V3VUY4"/>
<dbReference type="EMBL" id="QJJQ01000014">
    <property type="protein sequence ID" value="PXW83815.1"/>
    <property type="molecule type" value="Genomic_DNA"/>
</dbReference>
<name>A0A2V3VUY4_9BACI</name>
<gene>
    <name evidence="5" type="ORF">DFR56_114100</name>
</gene>
<proteinExistence type="predicted"/>
<dbReference type="InterPro" id="IPR036388">
    <property type="entry name" value="WH-like_DNA-bd_sf"/>
</dbReference>
<dbReference type="PANTHER" id="PTHR33154">
    <property type="entry name" value="TRANSCRIPTIONAL REGULATOR, ARSR FAMILY"/>
    <property type="match status" value="1"/>
</dbReference>
<keyword evidence="3" id="KW-0804">Transcription</keyword>
<keyword evidence="2" id="KW-0238">DNA-binding</keyword>
<comment type="caution">
    <text evidence="5">The sequence shown here is derived from an EMBL/GenBank/DDBJ whole genome shotgun (WGS) entry which is preliminary data.</text>
</comment>
<dbReference type="InterPro" id="IPR001845">
    <property type="entry name" value="HTH_ArsR_DNA-bd_dom"/>
</dbReference>
<dbReference type="PANTHER" id="PTHR33154:SF33">
    <property type="entry name" value="TRANSCRIPTIONAL REPRESSOR SDPR"/>
    <property type="match status" value="1"/>
</dbReference>
<keyword evidence="6" id="KW-1185">Reference proteome</keyword>
<accession>A0A2V3VUY4</accession>
<dbReference type="PROSITE" id="PS50987">
    <property type="entry name" value="HTH_ARSR_2"/>
    <property type="match status" value="1"/>
</dbReference>
<dbReference type="InterPro" id="IPR011991">
    <property type="entry name" value="ArsR-like_HTH"/>
</dbReference>
<evidence type="ECO:0000259" key="4">
    <source>
        <dbReference type="PROSITE" id="PS50987"/>
    </source>
</evidence>
<feature type="domain" description="HTH arsR-type" evidence="4">
    <location>
        <begin position="214"/>
        <end position="309"/>
    </location>
</feature>
<dbReference type="SMART" id="SM00418">
    <property type="entry name" value="HTH_ARSR"/>
    <property type="match status" value="1"/>
</dbReference>
<reference evidence="5 6" key="1">
    <citation type="submission" date="2018-05" db="EMBL/GenBank/DDBJ databases">
        <title>Genomic Encyclopedia of Type Strains, Phase IV (KMG-IV): sequencing the most valuable type-strain genomes for metagenomic binning, comparative biology and taxonomic classification.</title>
        <authorList>
            <person name="Goeker M."/>
        </authorList>
    </citation>
    <scope>NUCLEOTIDE SEQUENCE [LARGE SCALE GENOMIC DNA]</scope>
    <source>
        <strain evidence="5 6">DSM 28556</strain>
    </source>
</reference>
<dbReference type="GO" id="GO:0003700">
    <property type="term" value="F:DNA-binding transcription factor activity"/>
    <property type="evidence" value="ECO:0007669"/>
    <property type="project" value="InterPro"/>
</dbReference>